<dbReference type="GO" id="GO:0050982">
    <property type="term" value="P:detection of mechanical stimulus"/>
    <property type="evidence" value="ECO:0007669"/>
    <property type="project" value="TreeGrafter"/>
</dbReference>
<keyword evidence="3 11" id="KW-0812">Transmembrane</keyword>
<feature type="transmembrane region" description="Helical" evidence="11">
    <location>
        <begin position="2623"/>
        <end position="2643"/>
    </location>
</feature>
<feature type="transmembrane region" description="Helical" evidence="11">
    <location>
        <begin position="2371"/>
        <end position="2389"/>
    </location>
</feature>
<reference evidence="14" key="1">
    <citation type="submission" date="2016-11" db="UniProtKB">
        <authorList>
            <consortium name="WormBaseParasite"/>
        </authorList>
    </citation>
    <scope>IDENTIFICATION</scope>
</reference>
<dbReference type="Proteomes" id="UP000095287">
    <property type="component" value="Unplaced"/>
</dbReference>
<feature type="region of interest" description="Disordered" evidence="10">
    <location>
        <begin position="391"/>
        <end position="879"/>
    </location>
</feature>
<keyword evidence="13" id="KW-1185">Reference proteome</keyword>
<dbReference type="GO" id="GO:0005509">
    <property type="term" value="F:calcium ion binding"/>
    <property type="evidence" value="ECO:0007669"/>
    <property type="project" value="InterPro"/>
</dbReference>
<name>A0A1I8AL77_9BILA</name>
<keyword evidence="7" id="KW-0325">Glycoprotein</keyword>
<evidence type="ECO:0000313" key="13">
    <source>
        <dbReference type="Proteomes" id="UP000095287"/>
    </source>
</evidence>
<dbReference type="InterPro" id="IPR013122">
    <property type="entry name" value="PKD1_2_channel"/>
</dbReference>
<accession>A0A1I8AL77</accession>
<dbReference type="InterPro" id="IPR003915">
    <property type="entry name" value="PKD_2"/>
</dbReference>
<dbReference type="SMART" id="SM00303">
    <property type="entry name" value="GPS"/>
    <property type="match status" value="1"/>
</dbReference>
<feature type="compositionally biased region" description="Low complexity" evidence="10">
    <location>
        <begin position="464"/>
        <end position="767"/>
    </location>
</feature>
<feature type="compositionally biased region" description="Low complexity" evidence="10">
    <location>
        <begin position="775"/>
        <end position="816"/>
    </location>
</feature>
<dbReference type="Pfam" id="PF08016">
    <property type="entry name" value="PKD_channel"/>
    <property type="match status" value="1"/>
</dbReference>
<feature type="transmembrane region" description="Helical" evidence="11">
    <location>
        <begin position="3193"/>
        <end position="3220"/>
    </location>
</feature>
<dbReference type="InterPro" id="IPR046791">
    <property type="entry name" value="Polycystin_dom"/>
</dbReference>
<evidence type="ECO:0000256" key="10">
    <source>
        <dbReference type="SAM" id="MobiDB-lite"/>
    </source>
</evidence>
<evidence type="ECO:0000256" key="6">
    <source>
        <dbReference type="ARBA" id="ARBA00023136"/>
    </source>
</evidence>
<feature type="transmembrane region" description="Helical" evidence="11">
    <location>
        <begin position="2581"/>
        <end position="2603"/>
    </location>
</feature>
<dbReference type="GO" id="GO:0016020">
    <property type="term" value="C:membrane"/>
    <property type="evidence" value="ECO:0007669"/>
    <property type="project" value="UniProtKB-SubCell"/>
</dbReference>
<sequence length="3373" mass="374054">MRTRSKTLSIQDVNTSVYLYALRPTDDICQLRHEIGCLPGLAESRSLLNVLVGIVTAVAAADFFYGIDRNIHGSTSTAITDKKYDANVFPGDKPPPKITAKTPTGYEFAISEDTCYSELNDKSIEVLWKADGLEQKIPFLANKKGQAAENQTQVVYTVCPIKEVKATYYAVEEPGKTLEAFKDEPDRIYPPNTKFLFAVEVTYKTTASLKNCKDTWFYYADFEAKKGTESTTCIGSFEIGTAEKLPEKLGKQGDSAPGCVLQTFDKKLKLDKGTLGAADQSVTYPEDGVYETEVTITDYYGKFPSLGSAKAKLPKVTIGVPTTTTTTTSTTSTSTTTTTPSTTMTPTTTEDTTTPTTTTSTTTLPTTTTGTTTTAATTTIADETTTTALEETTTTAPAGMTTTTTDPKTTSTTTTTTPPTTTTATTTTAEPKITTTTIPTTTTTTKPTTTTTPEPSIIFCSDLTSTTSTTTTSTTTTSSTTTSTTTTPTTSSSTTIVPTTSSSTTAEPTTSSSTTTAPTTMSSTTTTPTTTSSTSTTPTTTSSTTTSTTPSTTTLPTTTPSTTTSTTTYSTTTMPTTSSTTTTTSTSTPTSTSTAEPTSTSTTTTTTQASTSTSTTSSTTESPSSTTSPESSSTTTTGTMTTTKASTSSSTTTDGSSSTLSTTQSSTTVSSSTTPTSTAGTTPSPTPTTTTTEPTTTTSTPSSSSTSSTTEPTSSTSTAPSTSTTTPTTTTTSVPETTTSTTAPETTTTPLPTTTSEEATSSTTAEESTTEERTTTTTEGTTSTTVKPTTSSTLSSSTSASSTSDASTTQTMTSSTGPSATESKTEAPDTTTTTTDGTTTGTTLQETSKTVASSSTSSTVSSTITVKVTSTAEPLTTSEGKLSTLTTKETTSVGKGADDDCFINSVKVHDLSEEVSAPTSRKNTSEVSFTSDVESECPGELSYKWTIFNGEELEQAHLLITSDKRSVSINGNALDSSDYKLCLLVKAANDQKTHCGYFTIADRYFTVSFGTLGKSIKVLGKEQFILDPLANTVTVPAVPNVTYEWFCREKGAGEYKAIGNSGCFKDGYQNLPWNSGRVEFTNPEEVFKNIPGTYQLKVVARGKRGEQSLEASEEIEIGIVDQKSDVAVGYSCQPDCVFISSRNAHKLSVGYQRSVDVDCKNCDETRRLDHVRYRVIFNNGTATEWIKSTDFIDGDIKKIRIPVSKKLMPENLNRNDVKSFELEATVIVEKEGKSFPSVFKQNYENNNGPVDGECSLDNLTPKNTDNVTVICSGWTDEDNIASYNIYSQYNDSTPPNLVSTSKDASQTFKLRQGEYKLFVRVLDGLRADSDLIPLGDAVVTPDEIDVDEALRNVTDIGDVLNIVDHMKNKSAQSEYVAEKTSAKKHPWANELIDGASKNSETKKIVESLRKRFQEQLAIDKEGLSEDEIREITDNIMREQNAKLAELMGELLKNTADKPIENPEDMNQVLGTVDEILANSMKFTLKKKSPSDTLSGEYKIFFARMKIKGTNLIVINAQITVDGTTAFIQGDIQPALVMAGSDEFMLDRSGDIMSAKMTFNEPMHDIWAKTTIEHVSEMLDGAARINFLGENELTPDRKHVAWNVTFDRTMLADEQNIANGSVSSYTYLLPGSSIVLSQLAENDKRMFFRGEILNVSSVTLKIHLDRKDHTLEFKNGVMEVLAVSNKTFNAYIHESTWTNKDSFASSYHTTIQDTIKLENIDKDILLDAESSSEAVTLKLDDEFIRLMIGFEDVPMLPLSSVESNIESSKLIIDAEYLNKELFSEAFKAGKTIGIQSGYINIQGGSKITFQDGQMMYDGYELKFAADPFATSQSIGKINWTVASENQVLVMTLTQGTFDLNLRPHIASVLDVGPGQHIFFDGGEIARNCSNCLVLKNLRISHMGEIPNSAGDVEEQSIIDQDGIAHINSVLDKTNDYLRENAHKLSDEEMNAATGQILGIISKSAKAIRVGMQNPLKNDLDTSLAYEMENYDDLFLSLPENPADIRYVEEYSEAEWAEEAVRLKQKRAAIAMMTTLNKLFSTLEDSLIQRAFDNNDFSPIVHSVDGSTLSLSIGLPSDLLAKEYICDDWTVKFPPRLSLMNVYDVGEREIIRTSMICMEENMYLFSDNAKYLVTSGTLDLKLKRVNGEEIVVKDAIEPIILKTDPKGDPGRTTEMLPFKFASYEILDYHTFRTIQWNSSITIEFEPSMKLKKDVWMFVAFQRIPGPLPHDHDWRFNVKEKRFKSYFHLPAQDLWNRTGLFYVGVGTIAEGEDALNPNASVRYNTNISDNWVFDRKPSFDYKLKAINKGCYFFSEGKERFDSNGMTPQNSIGTNDVICHTYHLTTFSVGLFTPEVSSDFSYRFIKNCWEKRIDIFAATCTALGFMFIVYIFALKNDGDDKGRGGILLMNDNRPTDHYKYLIAVETGYGRYCRTDSGVFFNIEGTECTEVGRHLNKDIEKHYTPFLSGRTDRFLMTTHWSLGDLQTLTIWIDSKGIDHRQSWYCKKVTFLDLQTDKIYQFDVSNWMGIQNGDGRTSRTVHLREKPNLFKEALGAHRIFEHIAWFNMWNGGAMRTRFRCSRQDRTLNATVGLLFVCLANALHCIVQQYGHVDPLFTLLDRRFVFNDFIWGFIYALAGIPSSILFPILINQCFTRKGKKLHEKSRRPWRPNLVLPERHIQGWHYGFAILLRMLWIVMGIAIFFAILHISISVKYQENMTYGNRWYASVTMWILLEGVKGYFCSLYCTLTNPKYQLINKFELSLFIILGNENFIAGPDGLRDRALGETIAKAALLREERENRMRDEQLFNTSHEIAWFICCLVILLGLAYFSRDSTSYLYQSKIRELMNIDIPQSPPKNVTAFMKISRASDFWIWARKDLVYALRVNWNDGKQAYGMRGFMNDKASRCMGFGTIRQIRSKYDVNCNIVSGFETYFSHCSSYTNIDHEDKAPYKTGWVSVDNGSMADLEYRHYSEEELMGKSTWGDHDYYSGGGYVTFLNGTAKALQEKFHRLERENWIDGRTRALFVEFSAYNAQVNLFAVVQLLVEIPPIGGYFPMAWIEAVRLEKYIGSSKNWVILFEVAFVFYTIVFILKEIYSLCTNGLRKYLLTFWHLVDLTTMCLAIGAVFCYLYRLEAVLALSKKFQETNGNLYVRLDNERDLEISFLILLGAVIFFSTLRMIKILSFNRRIGVFAATLQRAFWAILGFGAAFTVVLVAFSLSLHVLLFAKLENYRNFYVLIMTTFVSLLGRFNVGDVIEASGLASAIFMIFMLISTVYLLNAFVMIVLYEFERVRRDPKLQSNDYEILSHVTNKILRFCGLLERHHLPNLGFPDVNKTSKACEDLLQKGALLVNMIHYTVVVRKRPYVMPHDNHRLGPIIHS</sequence>
<feature type="domain" description="PLAT" evidence="12">
    <location>
        <begin position="2414"/>
        <end position="2536"/>
    </location>
</feature>
<feature type="transmembrane region" description="Helical" evidence="11">
    <location>
        <begin position="2682"/>
        <end position="2704"/>
    </location>
</feature>
<evidence type="ECO:0000256" key="2">
    <source>
        <dbReference type="ARBA" id="ARBA00007200"/>
    </source>
</evidence>
<organism evidence="13 14">
    <name type="scientific">Steinernema glaseri</name>
    <dbReference type="NCBI Taxonomy" id="37863"/>
    <lineage>
        <taxon>Eukaryota</taxon>
        <taxon>Metazoa</taxon>
        <taxon>Ecdysozoa</taxon>
        <taxon>Nematoda</taxon>
        <taxon>Chromadorea</taxon>
        <taxon>Rhabditida</taxon>
        <taxon>Tylenchina</taxon>
        <taxon>Panagrolaimomorpha</taxon>
        <taxon>Strongyloidoidea</taxon>
        <taxon>Steinernematidae</taxon>
        <taxon>Steinernema</taxon>
    </lineage>
</organism>
<evidence type="ECO:0000256" key="8">
    <source>
        <dbReference type="PIRSR" id="PIRSR603915-2"/>
    </source>
</evidence>
<evidence type="ECO:0000256" key="7">
    <source>
        <dbReference type="ARBA" id="ARBA00023180"/>
    </source>
</evidence>
<dbReference type="GO" id="GO:0005262">
    <property type="term" value="F:calcium channel activity"/>
    <property type="evidence" value="ECO:0007669"/>
    <property type="project" value="TreeGrafter"/>
</dbReference>
<feature type="transmembrane region" description="Helical" evidence="11">
    <location>
        <begin position="3257"/>
        <end position="3280"/>
    </location>
</feature>
<dbReference type="Gene3D" id="2.60.60.20">
    <property type="entry name" value="PLAT/LH2 domain"/>
    <property type="match status" value="1"/>
</dbReference>
<dbReference type="InterPro" id="IPR051223">
    <property type="entry name" value="Polycystin"/>
</dbReference>
<dbReference type="PRINTS" id="PR01433">
    <property type="entry name" value="POLYCYSTIN2"/>
</dbReference>
<evidence type="ECO:0000259" key="12">
    <source>
        <dbReference type="PROSITE" id="PS50095"/>
    </source>
</evidence>
<dbReference type="InterPro" id="IPR001024">
    <property type="entry name" value="PLAT/LH2_dom"/>
</dbReference>
<keyword evidence="5 11" id="KW-1133">Transmembrane helix</keyword>
<feature type="transmembrane region" description="Helical" evidence="11">
    <location>
        <begin position="3227"/>
        <end position="3245"/>
    </location>
</feature>
<feature type="transmembrane region" description="Helical" evidence="11">
    <location>
        <begin position="2808"/>
        <end position="2825"/>
    </location>
</feature>
<comment type="subcellular location">
    <subcellularLocation>
        <location evidence="1">Membrane</location>
        <topology evidence="1">Multi-pass membrane protein</topology>
    </subcellularLocation>
</comment>
<dbReference type="SUPFAM" id="SSF49723">
    <property type="entry name" value="Lipase/lipooxygenase domain (PLAT/LH2 domain)"/>
    <property type="match status" value="1"/>
</dbReference>
<evidence type="ECO:0000256" key="11">
    <source>
        <dbReference type="SAM" id="Phobius"/>
    </source>
</evidence>
<keyword evidence="6 11" id="KW-0472">Membrane</keyword>
<evidence type="ECO:0000313" key="14">
    <source>
        <dbReference type="WBParaSite" id="L893_g7111.t1"/>
    </source>
</evidence>
<protein>
    <submittedName>
        <fullName evidence="14">PLAT domain-containing protein</fullName>
    </submittedName>
</protein>
<feature type="disulfide bond" evidence="8">
    <location>
        <begin position="2918"/>
        <end position="2931"/>
    </location>
</feature>
<feature type="transmembrane region" description="Helical" evidence="11">
    <location>
        <begin position="3101"/>
        <end position="3124"/>
    </location>
</feature>
<dbReference type="PANTHER" id="PTHR10877">
    <property type="entry name" value="POLYCYSTIN FAMILY MEMBER"/>
    <property type="match status" value="1"/>
</dbReference>
<feature type="transmembrane region" description="Helical" evidence="11">
    <location>
        <begin position="3155"/>
        <end position="3173"/>
    </location>
</feature>
<evidence type="ECO:0000256" key="9">
    <source>
        <dbReference type="PROSITE-ProRule" id="PRU00152"/>
    </source>
</evidence>
<feature type="transmembrane region" description="Helical" evidence="11">
    <location>
        <begin position="3068"/>
        <end position="3089"/>
    </location>
</feature>
<feature type="compositionally biased region" description="Low complexity" evidence="10">
    <location>
        <begin position="829"/>
        <end position="872"/>
    </location>
</feature>
<dbReference type="Pfam" id="PF20519">
    <property type="entry name" value="Polycystin_dom"/>
    <property type="match status" value="1"/>
</dbReference>
<keyword evidence="4" id="KW-0732">Signal</keyword>
<dbReference type="InterPro" id="IPR000203">
    <property type="entry name" value="GPS"/>
</dbReference>
<dbReference type="PROSITE" id="PS50095">
    <property type="entry name" value="PLAT"/>
    <property type="match status" value="1"/>
</dbReference>
<feature type="region of interest" description="Disordered" evidence="10">
    <location>
        <begin position="321"/>
        <end position="372"/>
    </location>
</feature>
<comment type="caution">
    <text evidence="9">Lacks conserved residue(s) required for the propagation of feature annotation.</text>
</comment>
<feature type="compositionally biased region" description="Low complexity" evidence="10">
    <location>
        <begin position="391"/>
        <end position="453"/>
    </location>
</feature>
<evidence type="ECO:0000256" key="3">
    <source>
        <dbReference type="ARBA" id="ARBA00022692"/>
    </source>
</evidence>
<comment type="similarity">
    <text evidence="2">Belongs to the polycystin family.</text>
</comment>
<dbReference type="PANTHER" id="PTHR10877:SF194">
    <property type="entry name" value="LOCATION OF VULVA DEFECTIVE 1"/>
    <property type="match status" value="1"/>
</dbReference>
<evidence type="ECO:0000256" key="4">
    <source>
        <dbReference type="ARBA" id="ARBA00022729"/>
    </source>
</evidence>
<proteinExistence type="inferred from homology"/>
<evidence type="ECO:0000256" key="1">
    <source>
        <dbReference type="ARBA" id="ARBA00004141"/>
    </source>
</evidence>
<dbReference type="Pfam" id="PF01477">
    <property type="entry name" value="PLAT"/>
    <property type="match status" value="1"/>
</dbReference>
<evidence type="ECO:0000256" key="5">
    <source>
        <dbReference type="ARBA" id="ARBA00022989"/>
    </source>
</evidence>
<dbReference type="InterPro" id="IPR036392">
    <property type="entry name" value="PLAT/LH2_dom_sf"/>
</dbReference>
<dbReference type="WBParaSite" id="L893_g7111.t1">
    <property type="protein sequence ID" value="L893_g7111.t1"/>
    <property type="gene ID" value="L893_g7111"/>
</dbReference>
<dbReference type="SMART" id="SM00308">
    <property type="entry name" value="LH2"/>
    <property type="match status" value="1"/>
</dbReference>